<dbReference type="eggNOG" id="ENOG50330SA">
    <property type="taxonomic scope" value="Bacteria"/>
</dbReference>
<keyword evidence="5" id="KW-1185">Reference proteome</keyword>
<feature type="transmembrane region" description="Helical" evidence="2">
    <location>
        <begin position="40"/>
        <end position="58"/>
    </location>
</feature>
<reference evidence="4 5" key="1">
    <citation type="submission" date="2012-01" db="EMBL/GenBank/DDBJ databases">
        <title>The Genome Sequence of Scardovia inopinata F0304.</title>
        <authorList>
            <consortium name="The Broad Institute Genome Sequencing Platform"/>
            <person name="Ward D."/>
            <person name="Earl A."/>
            <person name="Feldgarden M."/>
            <person name="Gevers D."/>
            <person name="Young S."/>
            <person name="Zeng Q."/>
            <person name="Koehrsen M."/>
            <person name="Alvarado L."/>
            <person name="Berlin A.M."/>
            <person name="Borenstein D."/>
            <person name="Chapman S.B."/>
            <person name="Chen Z."/>
            <person name="Engels R."/>
            <person name="Freedman E."/>
            <person name="Gellesch M."/>
            <person name="Goldberg J."/>
            <person name="Griggs A."/>
            <person name="Gujja S."/>
            <person name="Heilman E.R."/>
            <person name="Heiman D.I."/>
            <person name="Hepburn T.A."/>
            <person name="Howarth C."/>
            <person name="Jen D."/>
            <person name="Larson L."/>
            <person name="Mehta T."/>
            <person name="Park D."/>
            <person name="Pearson M."/>
            <person name="Richards J."/>
            <person name="Roberts A."/>
            <person name="Saif S."/>
            <person name="Shea T.D."/>
            <person name="Shenoy N."/>
            <person name="Sisk P."/>
            <person name="Stolte C."/>
            <person name="Sykes S.N."/>
            <person name="Walk T."/>
            <person name="White J."/>
            <person name="Yandava C."/>
            <person name="Izard J."/>
            <person name="Baranova O.V."/>
            <person name="Blanton J.M."/>
            <person name="Tanner A.C."/>
            <person name="Dewhirst F."/>
            <person name="Haas B."/>
            <person name="Nusbaum C."/>
            <person name="Birren B."/>
        </authorList>
    </citation>
    <scope>NUCLEOTIDE SEQUENCE [LARGE SCALE GENOMIC DNA]</scope>
    <source>
        <strain evidence="4 5">F0304</strain>
    </source>
</reference>
<keyword evidence="2" id="KW-0472">Membrane</keyword>
<protein>
    <recommendedName>
        <fullName evidence="3">LytR/CpsA/Psr regulator C-terminal domain-containing protein</fullName>
    </recommendedName>
</protein>
<feature type="compositionally biased region" description="Polar residues" evidence="1">
    <location>
        <begin position="1"/>
        <end position="14"/>
    </location>
</feature>
<dbReference type="Gene3D" id="3.30.70.2390">
    <property type="match status" value="1"/>
</dbReference>
<dbReference type="AlphaFoldDB" id="W5IHG6"/>
<evidence type="ECO:0000313" key="5">
    <source>
        <dbReference type="Proteomes" id="UP000005777"/>
    </source>
</evidence>
<dbReference type="Proteomes" id="UP000005777">
    <property type="component" value="Unassembled WGS sequence"/>
</dbReference>
<feature type="region of interest" description="Disordered" evidence="1">
    <location>
        <begin position="79"/>
        <end position="122"/>
    </location>
</feature>
<gene>
    <name evidence="4" type="ORF">HMPREF9020_01382</name>
</gene>
<evidence type="ECO:0000259" key="3">
    <source>
        <dbReference type="Pfam" id="PF13399"/>
    </source>
</evidence>
<evidence type="ECO:0000313" key="4">
    <source>
        <dbReference type="EMBL" id="EFG26298.1"/>
    </source>
</evidence>
<keyword evidence="2" id="KW-0812">Transmembrane</keyword>
<dbReference type="EMBL" id="ADCX01000013">
    <property type="protein sequence ID" value="EFG26298.1"/>
    <property type="molecule type" value="Genomic_DNA"/>
</dbReference>
<feature type="domain" description="LytR/CpsA/Psr regulator C-terminal" evidence="3">
    <location>
        <begin position="128"/>
        <end position="211"/>
    </location>
</feature>
<name>W5IHG6_SCAIO</name>
<feature type="region of interest" description="Disordered" evidence="1">
    <location>
        <begin position="1"/>
        <end position="28"/>
    </location>
</feature>
<dbReference type="Pfam" id="PF13399">
    <property type="entry name" value="LytR_C"/>
    <property type="match status" value="1"/>
</dbReference>
<accession>W5IHG6</accession>
<proteinExistence type="predicted"/>
<dbReference type="HOGENOM" id="CLU_110134_0_0_11"/>
<organism evidence="4 5">
    <name type="scientific">Scardovia inopinata F0304</name>
    <dbReference type="NCBI Taxonomy" id="641146"/>
    <lineage>
        <taxon>Bacteria</taxon>
        <taxon>Bacillati</taxon>
        <taxon>Actinomycetota</taxon>
        <taxon>Actinomycetes</taxon>
        <taxon>Bifidobacteriales</taxon>
        <taxon>Bifidobacteriaceae</taxon>
        <taxon>Scardovia</taxon>
    </lineage>
</organism>
<sequence length="212" mass="21944">MTSGSNRDNMSIQDEFTRSAGTPGGAHRGRKSLAVRLRPYLLVVLVAVCCALLLWAWMTGKIGGHQMNSYNQAGISTSASQTKSSAKTNTQASSKKSESSSSASSSASSSPSQSSSSSSSSPTVDKTIQVIVYNGGYTAGLAASNQSKLTQAGYSNVSAQNPANRSTLPSVATVWYKGPENKATAEDIARTLGISNVVEVSSISSPIAVIVR</sequence>
<evidence type="ECO:0000256" key="2">
    <source>
        <dbReference type="SAM" id="Phobius"/>
    </source>
</evidence>
<dbReference type="RefSeq" id="WP_006293772.1">
    <property type="nucleotide sequence ID" value="NZ_GG770226.1"/>
</dbReference>
<dbReference type="InterPro" id="IPR027381">
    <property type="entry name" value="LytR/CpsA/Psr_C"/>
</dbReference>
<comment type="caution">
    <text evidence="4">The sequence shown here is derived from an EMBL/GenBank/DDBJ whole genome shotgun (WGS) entry which is preliminary data.</text>
</comment>
<keyword evidence="2" id="KW-1133">Transmembrane helix</keyword>
<evidence type="ECO:0000256" key="1">
    <source>
        <dbReference type="SAM" id="MobiDB-lite"/>
    </source>
</evidence>